<evidence type="ECO:0008006" key="3">
    <source>
        <dbReference type="Google" id="ProtNLM"/>
    </source>
</evidence>
<keyword evidence="2" id="KW-1185">Reference proteome</keyword>
<dbReference type="SUPFAM" id="SSF53271">
    <property type="entry name" value="PRTase-like"/>
    <property type="match status" value="1"/>
</dbReference>
<proteinExistence type="predicted"/>
<organism evidence="1 2">
    <name type="scientific">Kutzneria albida DSM 43870</name>
    <dbReference type="NCBI Taxonomy" id="1449976"/>
    <lineage>
        <taxon>Bacteria</taxon>
        <taxon>Bacillati</taxon>
        <taxon>Actinomycetota</taxon>
        <taxon>Actinomycetes</taxon>
        <taxon>Pseudonocardiales</taxon>
        <taxon>Pseudonocardiaceae</taxon>
        <taxon>Kutzneria</taxon>
    </lineage>
</organism>
<dbReference type="OrthoDB" id="5244859at2"/>
<dbReference type="InterPro" id="IPR051910">
    <property type="entry name" value="ComF/GntX_DNA_util-trans"/>
</dbReference>
<dbReference type="HOGENOM" id="CLU_054549_3_2_11"/>
<dbReference type="eggNOG" id="COG1040">
    <property type="taxonomic scope" value="Bacteria"/>
</dbReference>
<dbReference type="PANTHER" id="PTHR47505">
    <property type="entry name" value="DNA UTILIZATION PROTEIN YHGH"/>
    <property type="match status" value="1"/>
</dbReference>
<evidence type="ECO:0000313" key="1">
    <source>
        <dbReference type="EMBL" id="AHI01246.1"/>
    </source>
</evidence>
<accession>W5WKF7</accession>
<reference evidence="1 2" key="1">
    <citation type="journal article" date="2014" name="BMC Genomics">
        <title>Complete genome sequence of producer of the glycopeptide antibiotic Aculeximycin Kutzneria albida DSM 43870T, a representative of minor genus of Pseudonocardiaceae.</title>
        <authorList>
            <person name="Rebets Y."/>
            <person name="Tokovenko B."/>
            <person name="Lushchyk I."/>
            <person name="Ruckert C."/>
            <person name="Zaburannyi N."/>
            <person name="Bechthold A."/>
            <person name="Kalinowski J."/>
            <person name="Luzhetskyy A."/>
        </authorList>
    </citation>
    <scope>NUCLEOTIDE SEQUENCE [LARGE SCALE GENOMIC DNA]</scope>
    <source>
        <strain evidence="1">DSM 43870</strain>
    </source>
</reference>
<dbReference type="STRING" id="1449976.KALB_7888"/>
<dbReference type="RefSeq" id="WP_025361062.1">
    <property type="nucleotide sequence ID" value="NZ_CP007155.1"/>
</dbReference>
<name>W5WKF7_9PSEU</name>
<dbReference type="Proteomes" id="UP000019225">
    <property type="component" value="Chromosome"/>
</dbReference>
<dbReference type="KEGG" id="kal:KALB_7888"/>
<dbReference type="Gene3D" id="3.40.50.2020">
    <property type="match status" value="1"/>
</dbReference>
<gene>
    <name evidence="1" type="ORF">KALB_7888</name>
</gene>
<dbReference type="PANTHER" id="PTHR47505:SF1">
    <property type="entry name" value="DNA UTILIZATION PROTEIN YHGH"/>
    <property type="match status" value="1"/>
</dbReference>
<dbReference type="PATRIC" id="fig|1449976.3.peg.7922"/>
<dbReference type="AlphaFoldDB" id="W5WKF7"/>
<evidence type="ECO:0000313" key="2">
    <source>
        <dbReference type="Proteomes" id="UP000019225"/>
    </source>
</evidence>
<sequence length="220" mass="22379">MTSKLLDLLLPTRCVGCGVPWDPWCPACATELGGPLPVRRPALATGPPAYALGGYRGAARAAVLAYKERQRRELAVPLGSALAAALPWVPEARPAADGTWWLVPVPSRRAAARKRGSQHVLVLARSCAAELARRGSPAAVAPALALRRGAVDSVGLDAVARAANLHGRVRPRSSGSPPAGTPVVLVDDVITTGATAAACAGALTAAGLEVTAVLALTSTT</sequence>
<dbReference type="EMBL" id="CP007155">
    <property type="protein sequence ID" value="AHI01246.1"/>
    <property type="molecule type" value="Genomic_DNA"/>
</dbReference>
<protein>
    <recommendedName>
        <fullName evidence="3">Phosphoribosyltransferase domain-containing protein</fullName>
    </recommendedName>
</protein>
<dbReference type="InterPro" id="IPR029057">
    <property type="entry name" value="PRTase-like"/>
</dbReference>